<accession>A0ABP9RX87</accession>
<reference evidence="3" key="1">
    <citation type="journal article" date="2019" name="Int. J. Syst. Evol. Microbiol.">
        <title>The Global Catalogue of Microorganisms (GCM) 10K type strain sequencing project: providing services to taxonomists for standard genome sequencing and annotation.</title>
        <authorList>
            <consortium name="The Broad Institute Genomics Platform"/>
            <consortium name="The Broad Institute Genome Sequencing Center for Infectious Disease"/>
            <person name="Wu L."/>
            <person name="Ma J."/>
        </authorList>
    </citation>
    <scope>NUCLEOTIDE SEQUENCE [LARGE SCALE GENOMIC DNA]</scope>
    <source>
        <strain evidence="3">JCM 18304</strain>
    </source>
</reference>
<dbReference type="InterPro" id="IPR000182">
    <property type="entry name" value="GNAT_dom"/>
</dbReference>
<dbReference type="SUPFAM" id="SSF55729">
    <property type="entry name" value="Acyl-CoA N-acyltransferases (Nat)"/>
    <property type="match status" value="1"/>
</dbReference>
<dbReference type="PROSITE" id="PS51186">
    <property type="entry name" value="GNAT"/>
    <property type="match status" value="1"/>
</dbReference>
<dbReference type="EMBL" id="BAABJQ010000010">
    <property type="protein sequence ID" value="GAA5188229.1"/>
    <property type="molecule type" value="Genomic_DNA"/>
</dbReference>
<dbReference type="RefSeq" id="WP_345631353.1">
    <property type="nucleotide sequence ID" value="NZ_BAABJQ010000010.1"/>
</dbReference>
<organism evidence="2 3">
    <name type="scientific">Rugosimonospora acidiphila</name>
    <dbReference type="NCBI Taxonomy" id="556531"/>
    <lineage>
        <taxon>Bacteria</taxon>
        <taxon>Bacillati</taxon>
        <taxon>Actinomycetota</taxon>
        <taxon>Actinomycetes</taxon>
        <taxon>Micromonosporales</taxon>
        <taxon>Micromonosporaceae</taxon>
        <taxon>Rugosimonospora</taxon>
    </lineage>
</organism>
<dbReference type="Proteomes" id="UP001501570">
    <property type="component" value="Unassembled WGS sequence"/>
</dbReference>
<comment type="caution">
    <text evidence="2">The sequence shown here is derived from an EMBL/GenBank/DDBJ whole genome shotgun (WGS) entry which is preliminary data.</text>
</comment>
<evidence type="ECO:0000313" key="3">
    <source>
        <dbReference type="Proteomes" id="UP001501570"/>
    </source>
</evidence>
<sequence length="105" mass="11190">MTGFAVVERRGEAAEIRWAAAAAGRRDHGIGTALIEHVLDALRDAGVRIAEVKTLDPAAGYPPYAATYAFRKARGFVHADTIDPLPGWEPGNPRALLIAALTATR</sequence>
<dbReference type="Pfam" id="PF00583">
    <property type="entry name" value="Acetyltransf_1"/>
    <property type="match status" value="1"/>
</dbReference>
<protein>
    <recommendedName>
        <fullName evidence="1">N-acetyltransferase domain-containing protein</fullName>
    </recommendedName>
</protein>
<evidence type="ECO:0000259" key="1">
    <source>
        <dbReference type="PROSITE" id="PS51186"/>
    </source>
</evidence>
<gene>
    <name evidence="2" type="ORF">GCM10023322_38440</name>
</gene>
<name>A0ABP9RX87_9ACTN</name>
<feature type="domain" description="N-acetyltransferase" evidence="1">
    <location>
        <begin position="1"/>
        <end position="104"/>
    </location>
</feature>
<evidence type="ECO:0000313" key="2">
    <source>
        <dbReference type="EMBL" id="GAA5188229.1"/>
    </source>
</evidence>
<keyword evidence="3" id="KW-1185">Reference proteome</keyword>
<dbReference type="Gene3D" id="3.40.630.30">
    <property type="match status" value="1"/>
</dbReference>
<proteinExistence type="predicted"/>
<dbReference type="InterPro" id="IPR016181">
    <property type="entry name" value="Acyl_CoA_acyltransferase"/>
</dbReference>